<evidence type="ECO:0000256" key="4">
    <source>
        <dbReference type="ARBA" id="ARBA00022917"/>
    </source>
</evidence>
<evidence type="ECO:0000256" key="5">
    <source>
        <dbReference type="HAMAP-Rule" id="MF_00871"/>
    </source>
</evidence>
<dbReference type="SUPFAM" id="SSF55174">
    <property type="entry name" value="Alpha-L RNA-binding motif"/>
    <property type="match status" value="1"/>
</dbReference>
<dbReference type="OrthoDB" id="9805210at2"/>
<dbReference type="GO" id="GO:0043023">
    <property type="term" value="F:ribosomal large subunit binding"/>
    <property type="evidence" value="ECO:0007669"/>
    <property type="project" value="UniProtKB-UniRule"/>
</dbReference>
<keyword evidence="4 5" id="KW-0648">Protein biosynthesis</keyword>
<dbReference type="eggNOG" id="COG1188">
    <property type="taxonomic scope" value="Bacteria"/>
</dbReference>
<evidence type="ECO:0000313" key="7">
    <source>
        <dbReference type="EMBL" id="EFV01761.1"/>
    </source>
</evidence>
<evidence type="ECO:0000256" key="1">
    <source>
        <dbReference type="ARBA" id="ARBA00022555"/>
    </source>
</evidence>
<evidence type="ECO:0000313" key="8">
    <source>
        <dbReference type="Proteomes" id="UP000004754"/>
    </source>
</evidence>
<dbReference type="GO" id="GO:0000049">
    <property type="term" value="F:tRNA binding"/>
    <property type="evidence" value="ECO:0007669"/>
    <property type="project" value="UniProtKB-UniRule"/>
</dbReference>
<dbReference type="GO" id="GO:0072344">
    <property type="term" value="P:rescue of stalled ribosome"/>
    <property type="evidence" value="ECO:0007669"/>
    <property type="project" value="UniProtKB-UniRule"/>
</dbReference>
<evidence type="ECO:0000256" key="2">
    <source>
        <dbReference type="ARBA" id="ARBA00022730"/>
    </source>
</evidence>
<evidence type="ECO:0000259" key="6">
    <source>
        <dbReference type="SMART" id="SM00363"/>
    </source>
</evidence>
<comment type="function">
    <text evidence="5">Key component of the ribosome quality control system (RQC), a ribosome-associated complex that mediates the extraction of incompletely synthesized nascent chains from stalled ribosomes and their subsequent degradation. RqcH recruits Ala-charged tRNA, and with RqcP directs the elongation of stalled nascent chains on 50S ribosomal subunits, leading to non-templated C-terminal alanine extensions (Ala tail). The Ala tail promotes nascent chain degradation. RqcP is associated with the translocation-like movement of the peptidyl-tRNA from the A-site into the P-site.</text>
</comment>
<comment type="subunit">
    <text evidence="5">Associates with stalled 50S ribosomal subunits. Binds to RqcH, 23S rRNA and the P-site tRNA. Does not require RqcH for association with 50S subunits.</text>
</comment>
<dbReference type="EMBL" id="AEQN01000016">
    <property type="protein sequence ID" value="EFV01761.1"/>
    <property type="molecule type" value="Genomic_DNA"/>
</dbReference>
<keyword evidence="8" id="KW-1185">Reference proteome</keyword>
<keyword evidence="2 5" id="KW-0699">rRNA-binding</keyword>
<comment type="similarity">
    <text evidence="5">Belongs to the RqcP family.</text>
</comment>
<dbReference type="InterPro" id="IPR036986">
    <property type="entry name" value="S4_RNA-bd_sf"/>
</dbReference>
<dbReference type="PIRSF" id="PIRSF038881">
    <property type="entry name" value="RNAbp_HP1423"/>
    <property type="match status" value="1"/>
</dbReference>
<dbReference type="GO" id="GO:0019843">
    <property type="term" value="F:rRNA binding"/>
    <property type="evidence" value="ECO:0007669"/>
    <property type="project" value="UniProtKB-UniRule"/>
</dbReference>
<dbReference type="InterPro" id="IPR025490">
    <property type="entry name" value="RqcP"/>
</dbReference>
<dbReference type="STRING" id="887929.HMP0721_1154"/>
<comment type="caution">
    <text evidence="7">The sequence shown here is derived from an EMBL/GenBank/DDBJ whole genome shotgun (WGS) entry which is preliminary data.</text>
</comment>
<dbReference type="SMART" id="SM00363">
    <property type="entry name" value="S4"/>
    <property type="match status" value="1"/>
</dbReference>
<dbReference type="InterPro" id="IPR002942">
    <property type="entry name" value="S4_RNA-bd"/>
</dbReference>
<dbReference type="HAMAP" id="MF_00871">
    <property type="entry name" value="RqcP"/>
    <property type="match status" value="1"/>
</dbReference>
<name>E6MGM1_9FIRM</name>
<dbReference type="CDD" id="cd00165">
    <property type="entry name" value="S4"/>
    <property type="match status" value="1"/>
</dbReference>
<gene>
    <name evidence="5" type="primary">rqcP</name>
    <name evidence="7" type="ORF">HMP0721_1154</name>
</gene>
<evidence type="ECO:0000256" key="3">
    <source>
        <dbReference type="ARBA" id="ARBA00022884"/>
    </source>
</evidence>
<sequence length="80" mass="8731">MRVDKFLKNSRLIKRRTVSKAACDSGRIAVNGQTAKAGTQVKVGDILTLSFGSGVQKVEILAVPDHVPKDMAESLYRVME</sequence>
<keyword evidence="1 5" id="KW-0820">tRNA-binding</keyword>
<protein>
    <recommendedName>
        <fullName evidence="5">RQC P-site tRNA stabilizing factor</fullName>
        <shortName evidence="5">RqcP</shortName>
    </recommendedName>
    <alternativeName>
        <fullName evidence="5">Ribosome-associated protein quality control protein P</fullName>
    </alternativeName>
</protein>
<dbReference type="AlphaFoldDB" id="E6MGM1"/>
<proteinExistence type="inferred from homology"/>
<dbReference type="Proteomes" id="UP000004754">
    <property type="component" value="Unassembled WGS sequence"/>
</dbReference>
<dbReference type="Pfam" id="PF01479">
    <property type="entry name" value="S4"/>
    <property type="match status" value="1"/>
</dbReference>
<dbReference type="Gene3D" id="3.10.290.10">
    <property type="entry name" value="RNA-binding S4 domain"/>
    <property type="match status" value="1"/>
</dbReference>
<dbReference type="RefSeq" id="WP_006598578.1">
    <property type="nucleotide sequence ID" value="NZ_GL622359.1"/>
</dbReference>
<accession>E6MGM1</accession>
<reference evidence="7 8" key="1">
    <citation type="submission" date="2010-12" db="EMBL/GenBank/DDBJ databases">
        <authorList>
            <person name="Muzny D."/>
            <person name="Qin X."/>
            <person name="Deng J."/>
            <person name="Jiang H."/>
            <person name="Liu Y."/>
            <person name="Qu J."/>
            <person name="Song X.-Z."/>
            <person name="Zhang L."/>
            <person name="Thornton R."/>
            <person name="Coyle M."/>
            <person name="Francisco L."/>
            <person name="Jackson L."/>
            <person name="Javaid M."/>
            <person name="Korchina V."/>
            <person name="Kovar C."/>
            <person name="Mata R."/>
            <person name="Mathew T."/>
            <person name="Ngo R."/>
            <person name="Nguyen L."/>
            <person name="Nguyen N."/>
            <person name="Okwuonu G."/>
            <person name="Ongeri F."/>
            <person name="Pham C."/>
            <person name="Simmons D."/>
            <person name="Wilczek-Boney K."/>
            <person name="Hale W."/>
            <person name="Jakkamsetti A."/>
            <person name="Pham P."/>
            <person name="Ruth R."/>
            <person name="San Lucas F."/>
            <person name="Warren J."/>
            <person name="Zhang J."/>
            <person name="Zhao Z."/>
            <person name="Zhou C."/>
            <person name="Zhu D."/>
            <person name="Lee S."/>
            <person name="Bess C."/>
            <person name="Blankenburg K."/>
            <person name="Forbes L."/>
            <person name="Fu Q."/>
            <person name="Gubbala S."/>
            <person name="Hirani K."/>
            <person name="Jayaseelan J.C."/>
            <person name="Lara F."/>
            <person name="Munidasa M."/>
            <person name="Palculict T."/>
            <person name="Patil S."/>
            <person name="Pu L.-L."/>
            <person name="Saada N."/>
            <person name="Tang L."/>
            <person name="Weissenberger G."/>
            <person name="Zhu Y."/>
            <person name="Hemphill L."/>
            <person name="Shang Y."/>
            <person name="Youmans B."/>
            <person name="Ayvaz T."/>
            <person name="Ross M."/>
            <person name="Santibanez J."/>
            <person name="Aqrawi P."/>
            <person name="Gross S."/>
            <person name="Joshi V."/>
            <person name="Fowler G."/>
            <person name="Nazareth L."/>
            <person name="Reid J."/>
            <person name="Worley K."/>
            <person name="Petrosino J."/>
            <person name="Highlander S."/>
            <person name="Gibbs R."/>
        </authorList>
    </citation>
    <scope>NUCLEOTIDE SEQUENCE [LARGE SCALE GENOMIC DNA]</scope>
    <source>
        <strain evidence="7 8">ATCC 23263</strain>
    </source>
</reference>
<dbReference type="PROSITE" id="PS50889">
    <property type="entry name" value="S4"/>
    <property type="match status" value="1"/>
</dbReference>
<organism evidence="7 8">
    <name type="scientific">Pseudoramibacter alactolyticus ATCC 23263</name>
    <dbReference type="NCBI Taxonomy" id="887929"/>
    <lineage>
        <taxon>Bacteria</taxon>
        <taxon>Bacillati</taxon>
        <taxon>Bacillota</taxon>
        <taxon>Clostridia</taxon>
        <taxon>Eubacteriales</taxon>
        <taxon>Eubacteriaceae</taxon>
        <taxon>Pseudoramibacter</taxon>
    </lineage>
</organism>
<dbReference type="HOGENOM" id="CLU_101003_4_0_9"/>
<keyword evidence="3 5" id="KW-0694">RNA-binding</keyword>
<feature type="domain" description="RNA-binding S4" evidence="6">
    <location>
        <begin position="1"/>
        <end position="64"/>
    </location>
</feature>